<dbReference type="Pfam" id="PF10551">
    <property type="entry name" value="MULE"/>
    <property type="match status" value="1"/>
</dbReference>
<reference evidence="7" key="2">
    <citation type="submission" date="2005-04" db="EMBL/GenBank/DDBJ databases">
        <authorList>
            <person name="Buell C.R."/>
            <person name="Wing R.A."/>
            <person name="McCombie W.A."/>
            <person name="Ouyang S."/>
        </authorList>
    </citation>
    <scope>NUCLEOTIDE SEQUENCE</scope>
</reference>
<keyword evidence="1" id="KW-0479">Metal-binding</keyword>
<reference evidence="7" key="3">
    <citation type="submission" date="2006-01" db="EMBL/GenBank/DDBJ databases">
        <authorList>
            <person name="Buell R."/>
        </authorList>
    </citation>
    <scope>NUCLEOTIDE SEQUENCE</scope>
</reference>
<feature type="domain" description="SWIM-type" evidence="6">
    <location>
        <begin position="447"/>
        <end position="478"/>
    </location>
</feature>
<dbReference type="GO" id="GO:0008270">
    <property type="term" value="F:zinc ion binding"/>
    <property type="evidence" value="ECO:0007669"/>
    <property type="project" value="UniProtKB-KW"/>
</dbReference>
<evidence type="ECO:0000256" key="4">
    <source>
        <dbReference type="PROSITE-ProRule" id="PRU00325"/>
    </source>
</evidence>
<dbReference type="InterPro" id="IPR018289">
    <property type="entry name" value="MULE_transposase_dom"/>
</dbReference>
<dbReference type="PANTHER" id="PTHR31973">
    <property type="entry name" value="POLYPROTEIN, PUTATIVE-RELATED"/>
    <property type="match status" value="1"/>
</dbReference>
<evidence type="ECO:0000313" key="7">
    <source>
        <dbReference type="EMBL" id="ABA97608.1"/>
    </source>
</evidence>
<evidence type="ECO:0000256" key="5">
    <source>
        <dbReference type="SAM" id="MobiDB-lite"/>
    </source>
</evidence>
<reference evidence="7" key="1">
    <citation type="journal article" date="2005" name="BMC Biol.">
        <title>The sequence of rice chromosomes 11 and 12, rich in disease resistance genes and recent gene duplications.</title>
        <authorList>
            <consortium name="The rice chromosomes 11 and 12 sequencing consortia"/>
        </authorList>
    </citation>
    <scope>NUCLEOTIDE SEQUENCE [LARGE SCALE GENOMIC DNA]</scope>
</reference>
<dbReference type="EMBL" id="DP000011">
    <property type="protein sequence ID" value="ABA97608.1"/>
    <property type="molecule type" value="Genomic_DNA"/>
</dbReference>
<evidence type="ECO:0000256" key="1">
    <source>
        <dbReference type="ARBA" id="ARBA00022723"/>
    </source>
</evidence>
<name>Q2QST1_ORYSJ</name>
<dbReference type="PANTHER" id="PTHR31973:SF195">
    <property type="entry name" value="MUDR FAMILY TRANSPOSASE"/>
    <property type="match status" value="1"/>
</dbReference>
<dbReference type="AlphaFoldDB" id="Q2QST1"/>
<feature type="compositionally biased region" description="Polar residues" evidence="5">
    <location>
        <begin position="505"/>
        <end position="516"/>
    </location>
</feature>
<gene>
    <name evidence="7" type="ordered locus">LOC_Os12g23040</name>
</gene>
<protein>
    <submittedName>
        <fullName evidence="7">Transposon protein, putative, Mutator sub-class</fullName>
    </submittedName>
</protein>
<sequence length="600" mass="68446">MDDYLARFAYLTVLKVPATFTIGLIPYNGPRPEKHNHVPLRLQRMPLAIKLYRLTEQTIGVSNIDDLVKVFYHWSHLSVARKWLEWVVDYHQCTLESLEKDLAVRVKWGSNQHAVISGYDMGTGEETPFKDNMDVAHALFVRKSDRKLILFVDVEDKPIQLMTNSVVSEVNEVAMGEVVTDRQGDVQECSSCIDWDSLEIAPIPHNQVPQLAIDWDALEIEPIPQHQLGSSMPSMEEDEMHTFVGLRAEDGRAEQARLEAKRQRNSVPTPEMILRWKLEAHICRPYLSIDSTALNGSWNGQLGSATSIDGHNWMFPVAFGFFQSETTGNWTWFMQQLHKAIGKQPHLAISSDACKGLENVVKSVFSTAEHRECFWHLMQNFIKKFHGSVFGNMYPAARSYMTDRYEYYMNKIHEAKSDVKPYLETYHGLLWMRIRQLNAMTRDLGHLKVVQEHTCTCREWQVSGKPCPHALALIISARNPRMADYLDPCYSVEKKSRAKQGRPLGSTSDAAGSSTPKRQKVAINDSSNASPGPVTRRWDQGKTVPEKKRKIENEKEKEKDGQEQKKNVAPSKRKSQKDKTMGGKSCNDEVQNSSKKMKKN</sequence>
<feature type="compositionally biased region" description="Basic and acidic residues" evidence="5">
    <location>
        <begin position="536"/>
        <end position="566"/>
    </location>
</feature>
<dbReference type="InterPro" id="IPR007527">
    <property type="entry name" value="Znf_SWIM"/>
</dbReference>
<dbReference type="InterPro" id="IPR006564">
    <property type="entry name" value="Znf_PMZ"/>
</dbReference>
<organism evidence="7">
    <name type="scientific">Oryza sativa subsp. japonica</name>
    <name type="common">Rice</name>
    <dbReference type="NCBI Taxonomy" id="39947"/>
    <lineage>
        <taxon>Eukaryota</taxon>
        <taxon>Viridiplantae</taxon>
        <taxon>Streptophyta</taxon>
        <taxon>Embryophyta</taxon>
        <taxon>Tracheophyta</taxon>
        <taxon>Spermatophyta</taxon>
        <taxon>Magnoliopsida</taxon>
        <taxon>Liliopsida</taxon>
        <taxon>Poales</taxon>
        <taxon>Poaceae</taxon>
        <taxon>BOP clade</taxon>
        <taxon>Oryzoideae</taxon>
        <taxon>Oryzeae</taxon>
        <taxon>Oryzinae</taxon>
        <taxon>Oryza</taxon>
        <taxon>Oryza sativa</taxon>
    </lineage>
</organism>
<feature type="region of interest" description="Disordered" evidence="5">
    <location>
        <begin position="496"/>
        <end position="600"/>
    </location>
</feature>
<dbReference type="PROSITE" id="PS50966">
    <property type="entry name" value="ZF_SWIM"/>
    <property type="match status" value="1"/>
</dbReference>
<accession>Q2QST1</accession>
<evidence type="ECO:0000259" key="6">
    <source>
        <dbReference type="PROSITE" id="PS50966"/>
    </source>
</evidence>
<evidence type="ECO:0000256" key="2">
    <source>
        <dbReference type="ARBA" id="ARBA00022771"/>
    </source>
</evidence>
<keyword evidence="2 4" id="KW-0863">Zinc-finger</keyword>
<proteinExistence type="predicted"/>
<evidence type="ECO:0000256" key="3">
    <source>
        <dbReference type="ARBA" id="ARBA00022833"/>
    </source>
</evidence>
<keyword evidence="3" id="KW-0862">Zinc</keyword>
<dbReference type="Pfam" id="PF04434">
    <property type="entry name" value="SWIM"/>
    <property type="match status" value="1"/>
</dbReference>
<dbReference type="SMART" id="SM00575">
    <property type="entry name" value="ZnF_PMZ"/>
    <property type="match status" value="1"/>
</dbReference>